<dbReference type="Proteomes" id="UP000053558">
    <property type="component" value="Unassembled WGS sequence"/>
</dbReference>
<comment type="caution">
    <text evidence="2">The sequence shown here is derived from an EMBL/GenBank/DDBJ whole genome shotgun (WGS) entry which is preliminary data.</text>
</comment>
<feature type="non-terminal residue" evidence="2">
    <location>
        <position position="1"/>
    </location>
</feature>
<dbReference type="GeneID" id="19206651"/>
<dbReference type="Pfam" id="PF00651">
    <property type="entry name" value="BTB"/>
    <property type="match status" value="1"/>
</dbReference>
<organism evidence="2 3">
    <name type="scientific">Coniophora puteana (strain RWD-64-598)</name>
    <name type="common">Brown rot fungus</name>
    <dbReference type="NCBI Taxonomy" id="741705"/>
    <lineage>
        <taxon>Eukaryota</taxon>
        <taxon>Fungi</taxon>
        <taxon>Dikarya</taxon>
        <taxon>Basidiomycota</taxon>
        <taxon>Agaricomycotina</taxon>
        <taxon>Agaricomycetes</taxon>
        <taxon>Agaricomycetidae</taxon>
        <taxon>Boletales</taxon>
        <taxon>Coniophorineae</taxon>
        <taxon>Coniophoraceae</taxon>
        <taxon>Coniophora</taxon>
    </lineage>
</organism>
<name>A0A5M3MMT4_CONPW</name>
<dbReference type="KEGG" id="cput:CONPUDRAFT_28841"/>
<keyword evidence="3" id="KW-1185">Reference proteome</keyword>
<dbReference type="EMBL" id="JH711579">
    <property type="protein sequence ID" value="EIW80346.1"/>
    <property type="molecule type" value="Genomic_DNA"/>
</dbReference>
<proteinExistence type="predicted"/>
<dbReference type="OrthoDB" id="2367075at2759"/>
<feature type="non-terminal residue" evidence="2">
    <location>
        <position position="183"/>
    </location>
</feature>
<dbReference type="Gene3D" id="3.30.710.10">
    <property type="entry name" value="Potassium Channel Kv1.1, Chain A"/>
    <property type="match status" value="1"/>
</dbReference>
<dbReference type="AlphaFoldDB" id="A0A5M3MMT4"/>
<dbReference type="SUPFAM" id="SSF54695">
    <property type="entry name" value="POZ domain"/>
    <property type="match status" value="1"/>
</dbReference>
<evidence type="ECO:0000313" key="2">
    <source>
        <dbReference type="EMBL" id="EIW80346.1"/>
    </source>
</evidence>
<dbReference type="SMART" id="SM00225">
    <property type="entry name" value="BTB"/>
    <property type="match status" value="1"/>
</dbReference>
<protein>
    <recommendedName>
        <fullName evidence="1">BTB domain-containing protein</fullName>
    </recommendedName>
</protein>
<evidence type="ECO:0000313" key="3">
    <source>
        <dbReference type="Proteomes" id="UP000053558"/>
    </source>
</evidence>
<dbReference type="InterPro" id="IPR000210">
    <property type="entry name" value="BTB/POZ_dom"/>
</dbReference>
<sequence>RDDSFYFSIVIFLVENTLFKIPSHVLSDHSDVFQAMFSLPTGESIAEGLTDDNPVALKGITSFDFKQLLKVLYSRAVLPPWTSTIPNQVSGQLPMTLEEWTPVLRLSDQWNMTAVHQFAIEKMAVMSMDPVDRLALALEFDIKPWMMPALNALAQRPEPMARRDVDKLGLDVVLQIAEVRESF</sequence>
<accession>A0A5M3MMT4</accession>
<gene>
    <name evidence="2" type="ORF">CONPUDRAFT_28841</name>
</gene>
<evidence type="ECO:0000259" key="1">
    <source>
        <dbReference type="PROSITE" id="PS50097"/>
    </source>
</evidence>
<dbReference type="OMA" id="STHIREW"/>
<dbReference type="InterPro" id="IPR011333">
    <property type="entry name" value="SKP1/BTB/POZ_sf"/>
</dbReference>
<dbReference type="RefSeq" id="XP_007768963.1">
    <property type="nucleotide sequence ID" value="XM_007770773.1"/>
</dbReference>
<feature type="domain" description="BTB" evidence="1">
    <location>
        <begin position="8"/>
        <end position="81"/>
    </location>
</feature>
<dbReference type="PROSITE" id="PS50097">
    <property type="entry name" value="BTB"/>
    <property type="match status" value="1"/>
</dbReference>
<dbReference type="CDD" id="cd18186">
    <property type="entry name" value="BTB_POZ_ZBTB_KLHL-like"/>
    <property type="match status" value="1"/>
</dbReference>
<reference evidence="3" key="1">
    <citation type="journal article" date="2012" name="Science">
        <title>The Paleozoic origin of enzymatic lignin decomposition reconstructed from 31 fungal genomes.</title>
        <authorList>
            <person name="Floudas D."/>
            <person name="Binder M."/>
            <person name="Riley R."/>
            <person name="Barry K."/>
            <person name="Blanchette R.A."/>
            <person name="Henrissat B."/>
            <person name="Martinez A.T."/>
            <person name="Otillar R."/>
            <person name="Spatafora J.W."/>
            <person name="Yadav J.S."/>
            <person name="Aerts A."/>
            <person name="Benoit I."/>
            <person name="Boyd A."/>
            <person name="Carlson A."/>
            <person name="Copeland A."/>
            <person name="Coutinho P.M."/>
            <person name="de Vries R.P."/>
            <person name="Ferreira P."/>
            <person name="Findley K."/>
            <person name="Foster B."/>
            <person name="Gaskell J."/>
            <person name="Glotzer D."/>
            <person name="Gorecki P."/>
            <person name="Heitman J."/>
            <person name="Hesse C."/>
            <person name="Hori C."/>
            <person name="Igarashi K."/>
            <person name="Jurgens J.A."/>
            <person name="Kallen N."/>
            <person name="Kersten P."/>
            <person name="Kohler A."/>
            <person name="Kuees U."/>
            <person name="Kumar T.K.A."/>
            <person name="Kuo A."/>
            <person name="LaButti K."/>
            <person name="Larrondo L.F."/>
            <person name="Lindquist E."/>
            <person name="Ling A."/>
            <person name="Lombard V."/>
            <person name="Lucas S."/>
            <person name="Lundell T."/>
            <person name="Martin R."/>
            <person name="McLaughlin D.J."/>
            <person name="Morgenstern I."/>
            <person name="Morin E."/>
            <person name="Murat C."/>
            <person name="Nagy L.G."/>
            <person name="Nolan M."/>
            <person name="Ohm R.A."/>
            <person name="Patyshakuliyeva A."/>
            <person name="Rokas A."/>
            <person name="Ruiz-Duenas F.J."/>
            <person name="Sabat G."/>
            <person name="Salamov A."/>
            <person name="Samejima M."/>
            <person name="Schmutz J."/>
            <person name="Slot J.C."/>
            <person name="St John F."/>
            <person name="Stenlid J."/>
            <person name="Sun H."/>
            <person name="Sun S."/>
            <person name="Syed K."/>
            <person name="Tsang A."/>
            <person name="Wiebenga A."/>
            <person name="Young D."/>
            <person name="Pisabarro A."/>
            <person name="Eastwood D.C."/>
            <person name="Martin F."/>
            <person name="Cullen D."/>
            <person name="Grigoriev I.V."/>
            <person name="Hibbett D.S."/>
        </authorList>
    </citation>
    <scope>NUCLEOTIDE SEQUENCE [LARGE SCALE GENOMIC DNA]</scope>
    <source>
        <strain evidence="3">RWD-64-598 SS2</strain>
    </source>
</reference>